<evidence type="ECO:0000313" key="6">
    <source>
        <dbReference type="Proteomes" id="UP000321805"/>
    </source>
</evidence>
<protein>
    <recommendedName>
        <fullName evidence="4">Blue (type 1) copper domain-containing protein</fullName>
    </recommendedName>
</protein>
<dbReference type="OrthoDB" id="7510199at2"/>
<dbReference type="KEGG" id="bsol:FSW04_00980"/>
<dbReference type="GO" id="GO:0005507">
    <property type="term" value="F:copper ion binding"/>
    <property type="evidence" value="ECO:0007669"/>
    <property type="project" value="InterPro"/>
</dbReference>
<name>A0A5B8TZX6_9ACTN</name>
<dbReference type="Proteomes" id="UP000321805">
    <property type="component" value="Chromosome"/>
</dbReference>
<gene>
    <name evidence="5" type="ORF">FSW04_00980</name>
</gene>
<evidence type="ECO:0000256" key="2">
    <source>
        <dbReference type="ARBA" id="ARBA00023008"/>
    </source>
</evidence>
<dbReference type="AlphaFoldDB" id="A0A5B8TZX6"/>
<feature type="region of interest" description="Disordered" evidence="3">
    <location>
        <begin position="194"/>
        <end position="218"/>
    </location>
</feature>
<dbReference type="SUPFAM" id="SSF49503">
    <property type="entry name" value="Cupredoxins"/>
    <property type="match status" value="2"/>
</dbReference>
<evidence type="ECO:0000256" key="3">
    <source>
        <dbReference type="SAM" id="MobiDB-lite"/>
    </source>
</evidence>
<dbReference type="GO" id="GO:0009055">
    <property type="term" value="F:electron transfer activity"/>
    <property type="evidence" value="ECO:0007669"/>
    <property type="project" value="InterPro"/>
</dbReference>
<dbReference type="RefSeq" id="WP_146915324.1">
    <property type="nucleotide sequence ID" value="NZ_CP042430.1"/>
</dbReference>
<dbReference type="InterPro" id="IPR000923">
    <property type="entry name" value="BlueCu_1"/>
</dbReference>
<dbReference type="Gene3D" id="2.60.40.420">
    <property type="entry name" value="Cupredoxins - blue copper proteins"/>
    <property type="match status" value="2"/>
</dbReference>
<evidence type="ECO:0000259" key="4">
    <source>
        <dbReference type="Pfam" id="PF00127"/>
    </source>
</evidence>
<evidence type="ECO:0000313" key="5">
    <source>
        <dbReference type="EMBL" id="QEC46289.1"/>
    </source>
</evidence>
<keyword evidence="2" id="KW-0186">Copper</keyword>
<feature type="domain" description="Blue (type 1) copper" evidence="4">
    <location>
        <begin position="134"/>
        <end position="159"/>
    </location>
</feature>
<dbReference type="InterPro" id="IPR052721">
    <property type="entry name" value="ET_Amicyanin"/>
</dbReference>
<organism evidence="5 6">
    <name type="scientific">Baekduia soli</name>
    <dbReference type="NCBI Taxonomy" id="496014"/>
    <lineage>
        <taxon>Bacteria</taxon>
        <taxon>Bacillati</taxon>
        <taxon>Actinomycetota</taxon>
        <taxon>Thermoleophilia</taxon>
        <taxon>Solirubrobacterales</taxon>
        <taxon>Baekduiaceae</taxon>
        <taxon>Baekduia</taxon>
    </lineage>
</organism>
<dbReference type="InterPro" id="IPR008972">
    <property type="entry name" value="Cupredoxin"/>
</dbReference>
<feature type="domain" description="Blue (type 1) copper" evidence="4">
    <location>
        <begin position="319"/>
        <end position="347"/>
    </location>
</feature>
<evidence type="ECO:0000256" key="1">
    <source>
        <dbReference type="ARBA" id="ARBA00022723"/>
    </source>
</evidence>
<keyword evidence="6" id="KW-1185">Reference proteome</keyword>
<proteinExistence type="predicted"/>
<feature type="compositionally biased region" description="Polar residues" evidence="3">
    <location>
        <begin position="198"/>
        <end position="207"/>
    </location>
</feature>
<reference evidence="5 6" key="1">
    <citation type="journal article" date="2018" name="J. Microbiol.">
        <title>Baekduia soli gen. nov., sp. nov., a novel bacterium isolated from the soil of Baekdu Mountain and proposal of a novel family name, Baekduiaceae fam. nov.</title>
        <authorList>
            <person name="An D.S."/>
            <person name="Siddiqi M.Z."/>
            <person name="Kim K.H."/>
            <person name="Yu H.S."/>
            <person name="Im W.T."/>
        </authorList>
    </citation>
    <scope>NUCLEOTIDE SEQUENCE [LARGE SCALE GENOMIC DNA]</scope>
    <source>
        <strain evidence="5 6">BR7-21</strain>
    </source>
</reference>
<sequence length="347" mass="35701">MPAASQAATKIVTAGPPLAKPPAGVPQDADVDSFFPGSVKIHVGDTVKFERFGFHNIGFPKRGAKPAPLAMLDPTHPAAGVVDSLGAPFWFNGLPTPIIPSIVSIGTKSGKPYTGAAAIGSGLPTGPGKPKPWLVKFPKAGTYTFYCSVHFGMKGTVTVVGKRKPVPSAKSDAARVKKQLAAAIAGVKKLDKAAGPASPNTVTTGPDTTKGPVLLRFTPGNLTTTVGTPVTFEMTPGTPEDHTFTFAKDTKALAKDADATFVAPLPGGPPGPPTLAISPKYAYPSEAGGTVTYDGNNHGDGFLNSGVLDGISSTPFPDKFTVTFTAPGTYSYICSIHTFMHGTVTVQ</sequence>
<dbReference type="EMBL" id="CP042430">
    <property type="protein sequence ID" value="QEC46289.1"/>
    <property type="molecule type" value="Genomic_DNA"/>
</dbReference>
<accession>A0A5B8TZX6</accession>
<dbReference type="PANTHER" id="PTHR36507:SF1">
    <property type="entry name" value="BLL1555 PROTEIN"/>
    <property type="match status" value="1"/>
</dbReference>
<dbReference type="Pfam" id="PF00127">
    <property type="entry name" value="Copper-bind"/>
    <property type="match status" value="2"/>
</dbReference>
<dbReference type="PANTHER" id="PTHR36507">
    <property type="entry name" value="BLL1555 PROTEIN"/>
    <property type="match status" value="1"/>
</dbReference>
<keyword evidence="1" id="KW-0479">Metal-binding</keyword>